<feature type="compositionally biased region" description="Basic residues" evidence="1">
    <location>
        <begin position="38"/>
        <end position="55"/>
    </location>
</feature>
<comment type="caution">
    <text evidence="2">The sequence shown here is derived from an EMBL/GenBank/DDBJ whole genome shotgun (WGS) entry which is preliminary data.</text>
</comment>
<sequence length="99" mass="11289">MTTHQNPLPTGELPNHDNRAMNLTKNKNKATKPNSQSLKHKSIKAKKKKANTKKKKNDEEKRMLAKCKPKQEANKTILFRKGQETPLNTKKCIGEVVKN</sequence>
<reference evidence="2" key="1">
    <citation type="submission" date="2021-06" db="EMBL/GenBank/DDBJ databases">
        <authorList>
            <person name="Kallberg Y."/>
            <person name="Tangrot J."/>
            <person name="Rosling A."/>
        </authorList>
    </citation>
    <scope>NUCLEOTIDE SEQUENCE</scope>
    <source>
        <strain evidence="2">MA453B</strain>
    </source>
</reference>
<evidence type="ECO:0000313" key="2">
    <source>
        <dbReference type="EMBL" id="CAG8518453.1"/>
    </source>
</evidence>
<protein>
    <submittedName>
        <fullName evidence="2">24889_t:CDS:1</fullName>
    </submittedName>
</protein>
<evidence type="ECO:0000256" key="1">
    <source>
        <dbReference type="SAM" id="MobiDB-lite"/>
    </source>
</evidence>
<name>A0A9N9A5E3_9GLOM</name>
<proteinExistence type="predicted"/>
<gene>
    <name evidence="2" type="ORF">DERYTH_LOCUS3747</name>
</gene>
<accession>A0A9N9A5E3</accession>
<dbReference type="EMBL" id="CAJVPY010001357">
    <property type="protein sequence ID" value="CAG8518453.1"/>
    <property type="molecule type" value="Genomic_DNA"/>
</dbReference>
<evidence type="ECO:0000313" key="3">
    <source>
        <dbReference type="Proteomes" id="UP000789405"/>
    </source>
</evidence>
<keyword evidence="3" id="KW-1185">Reference proteome</keyword>
<feature type="compositionally biased region" description="Polar residues" evidence="1">
    <location>
        <begin position="21"/>
        <end position="37"/>
    </location>
</feature>
<feature type="region of interest" description="Disordered" evidence="1">
    <location>
        <begin position="1"/>
        <end position="72"/>
    </location>
</feature>
<dbReference type="AlphaFoldDB" id="A0A9N9A5E3"/>
<dbReference type="Proteomes" id="UP000789405">
    <property type="component" value="Unassembled WGS sequence"/>
</dbReference>
<feature type="compositionally biased region" description="Basic and acidic residues" evidence="1">
    <location>
        <begin position="56"/>
        <end position="72"/>
    </location>
</feature>
<organism evidence="2 3">
    <name type="scientific">Dentiscutata erythropus</name>
    <dbReference type="NCBI Taxonomy" id="1348616"/>
    <lineage>
        <taxon>Eukaryota</taxon>
        <taxon>Fungi</taxon>
        <taxon>Fungi incertae sedis</taxon>
        <taxon>Mucoromycota</taxon>
        <taxon>Glomeromycotina</taxon>
        <taxon>Glomeromycetes</taxon>
        <taxon>Diversisporales</taxon>
        <taxon>Gigasporaceae</taxon>
        <taxon>Dentiscutata</taxon>
    </lineage>
</organism>